<proteinExistence type="predicted"/>
<reference evidence="2" key="1">
    <citation type="submission" date="2019-02" db="EMBL/GenBank/DDBJ databases">
        <authorList>
            <person name="Gruber-Vodicka R. H."/>
            <person name="Seah K. B. B."/>
        </authorList>
    </citation>
    <scope>NUCLEOTIDE SEQUENCE</scope>
    <source>
        <strain evidence="2">BECK_BZ131</strain>
    </source>
</reference>
<protein>
    <recommendedName>
        <fullName evidence="3">Tetratricopeptide repeat-containing protein</fullName>
    </recommendedName>
</protein>
<accession>A0A450TLL9</accession>
<organism evidence="2">
    <name type="scientific">Candidatus Kentrum sp. FW</name>
    <dbReference type="NCBI Taxonomy" id="2126338"/>
    <lineage>
        <taxon>Bacteria</taxon>
        <taxon>Pseudomonadati</taxon>
        <taxon>Pseudomonadota</taxon>
        <taxon>Gammaproteobacteria</taxon>
        <taxon>Candidatus Kentrum</taxon>
    </lineage>
</organism>
<evidence type="ECO:0008006" key="3">
    <source>
        <dbReference type="Google" id="ProtNLM"/>
    </source>
</evidence>
<name>A0A450TLL9_9GAMM</name>
<feature type="region of interest" description="Disordered" evidence="1">
    <location>
        <begin position="421"/>
        <end position="443"/>
    </location>
</feature>
<evidence type="ECO:0000313" key="2">
    <source>
        <dbReference type="EMBL" id="VFJ68620.1"/>
    </source>
</evidence>
<dbReference type="AlphaFoldDB" id="A0A450TLL9"/>
<gene>
    <name evidence="2" type="ORF">BECKFW1821C_GA0114237_101524</name>
</gene>
<dbReference type="SUPFAM" id="SSF48452">
    <property type="entry name" value="TPR-like"/>
    <property type="match status" value="1"/>
</dbReference>
<dbReference type="InterPro" id="IPR011990">
    <property type="entry name" value="TPR-like_helical_dom_sf"/>
</dbReference>
<feature type="region of interest" description="Disordered" evidence="1">
    <location>
        <begin position="78"/>
        <end position="101"/>
    </location>
</feature>
<sequence>MSTKITKGTKNLLNSFVFFRGQRSPVDKETREKNKKWTDSSTKRTVSLGKKDDLASALDGFTRVTTTQTKPWLEDLAARPSQGLDTPQLASTPEKATREKAPKKRLDIYELAHESDPALREKRAGCLVEMGRYGQAIALYTNEAPQSVRGRYDFGYALIACGRYLQGLTQWEPFLSGHPALIPQVMTLLPYLAREIAPLGNGHGLPYRILSDPKIFHGKDIDPEIAELSARYRRYFRYCYLKECWNAGDYAEIPALLSPKPRLRDVPLLARLYLNLAESNIDYAALAITYWLTAIHNRKLVGSLYTERAGSESTTSRVPLSDSLLVPLAEQIAAHARAGRLTPTLKAHWETERRQIERLAALVIEPVTRAQPIEGGDHQSVDDDYLEYFPCTPAFAREFGFSHKIARLLRGKGPESNLGDENWLHAGYSPPRQSIEKKKLPEGSTEPLMNPFSILDVDKTATKKEILVRVTQALRDGRHDAKTIAAAQKMIFNPTTRRQAEFRYCVDFGPYAVEPPETPAEDCPKLPYLSL</sequence>
<evidence type="ECO:0000256" key="1">
    <source>
        <dbReference type="SAM" id="MobiDB-lite"/>
    </source>
</evidence>
<dbReference type="EMBL" id="CAADFE010000015">
    <property type="protein sequence ID" value="VFJ68620.1"/>
    <property type="molecule type" value="Genomic_DNA"/>
</dbReference>